<protein>
    <submittedName>
        <fullName evidence="1">BnaC04g24370D protein</fullName>
    </submittedName>
</protein>
<dbReference type="Gramene" id="CDY30987">
    <property type="protein sequence ID" value="CDY30987"/>
    <property type="gene ID" value="GSBRNA2T00047023001"/>
</dbReference>
<name>A0A078H0J0_BRANA</name>
<organism evidence="1 2">
    <name type="scientific">Brassica napus</name>
    <name type="common">Rape</name>
    <dbReference type="NCBI Taxonomy" id="3708"/>
    <lineage>
        <taxon>Eukaryota</taxon>
        <taxon>Viridiplantae</taxon>
        <taxon>Streptophyta</taxon>
        <taxon>Embryophyta</taxon>
        <taxon>Tracheophyta</taxon>
        <taxon>Spermatophyta</taxon>
        <taxon>Magnoliopsida</taxon>
        <taxon>eudicotyledons</taxon>
        <taxon>Gunneridae</taxon>
        <taxon>Pentapetalae</taxon>
        <taxon>rosids</taxon>
        <taxon>malvids</taxon>
        <taxon>Brassicales</taxon>
        <taxon>Brassicaceae</taxon>
        <taxon>Brassiceae</taxon>
        <taxon>Brassica</taxon>
    </lineage>
</organism>
<evidence type="ECO:0000313" key="1">
    <source>
        <dbReference type="EMBL" id="CDY30987.1"/>
    </source>
</evidence>
<proteinExistence type="predicted"/>
<dbReference type="PaxDb" id="3708-A0A078H0J0"/>
<dbReference type="AlphaFoldDB" id="A0A078H0J0"/>
<gene>
    <name evidence="1" type="primary">BnaC04g24370D</name>
    <name evidence="1" type="ORF">GSBRNA2T00047023001</name>
</gene>
<sequence length="39" mass="4385">MQKYSEVKRLRLLWLTCSRCCPGGGSLSHSRTPDKFATA</sequence>
<reference evidence="1 2" key="1">
    <citation type="journal article" date="2014" name="Science">
        <title>Plant genetics. Early allopolyploid evolution in the post-Neolithic Brassica napus oilseed genome.</title>
        <authorList>
            <person name="Chalhoub B."/>
            <person name="Denoeud F."/>
            <person name="Liu S."/>
            <person name="Parkin I.A."/>
            <person name="Tang H."/>
            <person name="Wang X."/>
            <person name="Chiquet J."/>
            <person name="Belcram H."/>
            <person name="Tong C."/>
            <person name="Samans B."/>
            <person name="Correa M."/>
            <person name="Da Silva C."/>
            <person name="Just J."/>
            <person name="Falentin C."/>
            <person name="Koh C.S."/>
            <person name="Le Clainche I."/>
            <person name="Bernard M."/>
            <person name="Bento P."/>
            <person name="Noel B."/>
            <person name="Labadie K."/>
            <person name="Alberti A."/>
            <person name="Charles M."/>
            <person name="Arnaud D."/>
            <person name="Guo H."/>
            <person name="Daviaud C."/>
            <person name="Alamery S."/>
            <person name="Jabbari K."/>
            <person name="Zhao M."/>
            <person name="Edger P.P."/>
            <person name="Chelaifa H."/>
            <person name="Tack D."/>
            <person name="Lassalle G."/>
            <person name="Mestiri I."/>
            <person name="Schnel N."/>
            <person name="Le Paslier M.C."/>
            <person name="Fan G."/>
            <person name="Renault V."/>
            <person name="Bayer P.E."/>
            <person name="Golicz A.A."/>
            <person name="Manoli S."/>
            <person name="Lee T.H."/>
            <person name="Thi V.H."/>
            <person name="Chalabi S."/>
            <person name="Hu Q."/>
            <person name="Fan C."/>
            <person name="Tollenaere R."/>
            <person name="Lu Y."/>
            <person name="Battail C."/>
            <person name="Shen J."/>
            <person name="Sidebottom C.H."/>
            <person name="Wang X."/>
            <person name="Canaguier A."/>
            <person name="Chauveau A."/>
            <person name="Berard A."/>
            <person name="Deniot G."/>
            <person name="Guan M."/>
            <person name="Liu Z."/>
            <person name="Sun F."/>
            <person name="Lim Y.P."/>
            <person name="Lyons E."/>
            <person name="Town C.D."/>
            <person name="Bancroft I."/>
            <person name="Wang X."/>
            <person name="Meng J."/>
            <person name="Ma J."/>
            <person name="Pires J.C."/>
            <person name="King G.J."/>
            <person name="Brunel D."/>
            <person name="Delourme R."/>
            <person name="Renard M."/>
            <person name="Aury J.M."/>
            <person name="Adams K.L."/>
            <person name="Batley J."/>
            <person name="Snowdon R.J."/>
            <person name="Tost J."/>
            <person name="Edwards D."/>
            <person name="Zhou Y."/>
            <person name="Hua W."/>
            <person name="Sharpe A.G."/>
            <person name="Paterson A.H."/>
            <person name="Guan C."/>
            <person name="Wincker P."/>
        </authorList>
    </citation>
    <scope>NUCLEOTIDE SEQUENCE [LARGE SCALE GENOMIC DNA]</scope>
    <source>
        <strain evidence="2">cv. Darmor-bzh</strain>
    </source>
</reference>
<accession>A0A078H0J0</accession>
<dbReference type="Proteomes" id="UP000028999">
    <property type="component" value="Unassembled WGS sequence"/>
</dbReference>
<evidence type="ECO:0000313" key="2">
    <source>
        <dbReference type="Proteomes" id="UP000028999"/>
    </source>
</evidence>
<keyword evidence="2" id="KW-1185">Reference proteome</keyword>
<dbReference type="EMBL" id="LK032265">
    <property type="protein sequence ID" value="CDY30987.1"/>
    <property type="molecule type" value="Genomic_DNA"/>
</dbReference>